<evidence type="ECO:0000256" key="10">
    <source>
        <dbReference type="ARBA" id="ARBA00022840"/>
    </source>
</evidence>
<dbReference type="InterPro" id="IPR004358">
    <property type="entry name" value="Sig_transdc_His_kin-like_C"/>
</dbReference>
<dbReference type="SMART" id="SM00304">
    <property type="entry name" value="HAMP"/>
    <property type="match status" value="1"/>
</dbReference>
<protein>
    <recommendedName>
        <fullName evidence="3">histidine kinase</fullName>
        <ecNumber evidence="3">2.7.13.3</ecNumber>
    </recommendedName>
</protein>
<proteinExistence type="predicted"/>
<keyword evidence="6" id="KW-0808">Transferase</keyword>
<dbReference type="GO" id="GO:0000155">
    <property type="term" value="F:phosphorelay sensor kinase activity"/>
    <property type="evidence" value="ECO:0007669"/>
    <property type="project" value="InterPro"/>
</dbReference>
<keyword evidence="7 14" id="KW-0812">Transmembrane</keyword>
<dbReference type="Gene3D" id="6.10.340.10">
    <property type="match status" value="1"/>
</dbReference>
<dbReference type="PANTHER" id="PTHR45528:SF1">
    <property type="entry name" value="SENSOR HISTIDINE KINASE CPXA"/>
    <property type="match status" value="1"/>
</dbReference>
<name>A8RLF2_ENTBW</name>
<dbReference type="InterPro" id="IPR036890">
    <property type="entry name" value="HATPase_C_sf"/>
</dbReference>
<evidence type="ECO:0000313" key="17">
    <source>
        <dbReference type="EMBL" id="EDP18245.1"/>
    </source>
</evidence>
<dbReference type="InterPro" id="IPR003661">
    <property type="entry name" value="HisK_dim/P_dom"/>
</dbReference>
<evidence type="ECO:0000256" key="9">
    <source>
        <dbReference type="ARBA" id="ARBA00022777"/>
    </source>
</evidence>
<dbReference type="Pfam" id="PF02518">
    <property type="entry name" value="HATPase_c"/>
    <property type="match status" value="1"/>
</dbReference>
<keyword evidence="5" id="KW-0597">Phosphoprotein</keyword>
<accession>A8RLF2</accession>
<evidence type="ECO:0000256" key="8">
    <source>
        <dbReference type="ARBA" id="ARBA00022741"/>
    </source>
</evidence>
<dbReference type="InterPro" id="IPR003594">
    <property type="entry name" value="HATPase_dom"/>
</dbReference>
<feature type="domain" description="Histidine kinase" evidence="15">
    <location>
        <begin position="299"/>
        <end position="518"/>
    </location>
</feature>
<dbReference type="InterPro" id="IPR003660">
    <property type="entry name" value="HAMP_dom"/>
</dbReference>
<dbReference type="PRINTS" id="PR00344">
    <property type="entry name" value="BCTRLSENSOR"/>
</dbReference>
<evidence type="ECO:0000256" key="5">
    <source>
        <dbReference type="ARBA" id="ARBA00022553"/>
    </source>
</evidence>
<reference evidence="17 18" key="1">
    <citation type="submission" date="2007-08" db="EMBL/GenBank/DDBJ databases">
        <authorList>
            <person name="Fulton L."/>
            <person name="Clifton S."/>
            <person name="Fulton B."/>
            <person name="Xu J."/>
            <person name="Minx P."/>
            <person name="Pepin K.H."/>
            <person name="Johnson M."/>
            <person name="Thiruvilangam P."/>
            <person name="Bhonagiri V."/>
            <person name="Nash W.E."/>
            <person name="Mardis E.R."/>
            <person name="Wilson R.K."/>
        </authorList>
    </citation>
    <scope>NUCLEOTIDE SEQUENCE [LARGE SCALE GENOMIC DNA]</scope>
    <source>
        <strain evidence="18">ATCC BAA-613 / DSM 15670 / CCUG 46953 / JCM 12243 / WAL 16351</strain>
    </source>
</reference>
<keyword evidence="12" id="KW-0902">Two-component regulatory system</keyword>
<reference evidence="17 18" key="2">
    <citation type="submission" date="2007-09" db="EMBL/GenBank/DDBJ databases">
        <title>Draft genome sequence of Clostridium bolteae (ATCC BAA-613).</title>
        <authorList>
            <person name="Sudarsanam P."/>
            <person name="Ley R."/>
            <person name="Guruge J."/>
            <person name="Turnbaugh P.J."/>
            <person name="Mahowald M."/>
            <person name="Liep D."/>
            <person name="Gordon J."/>
        </authorList>
    </citation>
    <scope>NUCLEOTIDE SEQUENCE [LARGE SCALE GENOMIC DNA]</scope>
    <source>
        <strain evidence="18">ATCC BAA-613 / DSM 15670 / CCUG 46953 / JCM 12243 / WAL 16351</strain>
    </source>
</reference>
<evidence type="ECO:0000256" key="3">
    <source>
        <dbReference type="ARBA" id="ARBA00012438"/>
    </source>
</evidence>
<dbReference type="Gene3D" id="1.10.287.130">
    <property type="match status" value="1"/>
</dbReference>
<dbReference type="GO" id="GO:0005886">
    <property type="term" value="C:plasma membrane"/>
    <property type="evidence" value="ECO:0007669"/>
    <property type="project" value="UniProtKB-SubCell"/>
</dbReference>
<feature type="domain" description="HAMP" evidence="16">
    <location>
        <begin position="232"/>
        <end position="284"/>
    </location>
</feature>
<dbReference type="SMART" id="SM00387">
    <property type="entry name" value="HATPase_c"/>
    <property type="match status" value="1"/>
</dbReference>
<keyword evidence="13 14" id="KW-0472">Membrane</keyword>
<evidence type="ECO:0000256" key="13">
    <source>
        <dbReference type="ARBA" id="ARBA00023136"/>
    </source>
</evidence>
<feature type="transmembrane region" description="Helical" evidence="14">
    <location>
        <begin position="204"/>
        <end position="230"/>
    </location>
</feature>
<dbReference type="EMBL" id="ABCC02000017">
    <property type="protein sequence ID" value="EDP18245.1"/>
    <property type="molecule type" value="Genomic_DNA"/>
</dbReference>
<evidence type="ECO:0000256" key="14">
    <source>
        <dbReference type="SAM" id="Phobius"/>
    </source>
</evidence>
<keyword evidence="4" id="KW-1003">Cell membrane</keyword>
<evidence type="ECO:0000256" key="12">
    <source>
        <dbReference type="ARBA" id="ARBA00023012"/>
    </source>
</evidence>
<dbReference type="InterPro" id="IPR005467">
    <property type="entry name" value="His_kinase_dom"/>
</dbReference>
<keyword evidence="11 14" id="KW-1133">Transmembrane helix</keyword>
<dbReference type="SUPFAM" id="SSF158472">
    <property type="entry name" value="HAMP domain-like"/>
    <property type="match status" value="1"/>
</dbReference>
<keyword evidence="8" id="KW-0547">Nucleotide-binding</keyword>
<dbReference type="PaxDb" id="411902-CLOBOL_01600"/>
<dbReference type="CDD" id="cd00082">
    <property type="entry name" value="HisKA"/>
    <property type="match status" value="1"/>
</dbReference>
<dbReference type="SMART" id="SM00388">
    <property type="entry name" value="HisKA"/>
    <property type="match status" value="1"/>
</dbReference>
<evidence type="ECO:0000256" key="1">
    <source>
        <dbReference type="ARBA" id="ARBA00000085"/>
    </source>
</evidence>
<keyword evidence="10" id="KW-0067">ATP-binding</keyword>
<dbReference type="InterPro" id="IPR036097">
    <property type="entry name" value="HisK_dim/P_sf"/>
</dbReference>
<keyword evidence="9" id="KW-0418">Kinase</keyword>
<evidence type="ECO:0000256" key="4">
    <source>
        <dbReference type="ARBA" id="ARBA00022475"/>
    </source>
</evidence>
<dbReference type="SUPFAM" id="SSF47384">
    <property type="entry name" value="Homodimeric domain of signal transducing histidine kinase"/>
    <property type="match status" value="1"/>
</dbReference>
<comment type="caution">
    <text evidence="17">The sequence shown here is derived from an EMBL/GenBank/DDBJ whole genome shotgun (WGS) entry which is preliminary data.</text>
</comment>
<dbReference type="CDD" id="cd06225">
    <property type="entry name" value="HAMP"/>
    <property type="match status" value="1"/>
</dbReference>
<comment type="subcellular location">
    <subcellularLocation>
        <location evidence="2">Cell membrane</location>
        <topology evidence="2">Multi-pass membrane protein</topology>
    </subcellularLocation>
</comment>
<dbReference type="HOGENOM" id="CLU_000445_89_6_9"/>
<dbReference type="GO" id="GO:0005524">
    <property type="term" value="F:ATP binding"/>
    <property type="evidence" value="ECO:0007669"/>
    <property type="project" value="UniProtKB-KW"/>
</dbReference>
<dbReference type="AlphaFoldDB" id="A8RLF2"/>
<dbReference type="Pfam" id="PF00672">
    <property type="entry name" value="HAMP"/>
    <property type="match status" value="1"/>
</dbReference>
<evidence type="ECO:0000256" key="11">
    <source>
        <dbReference type="ARBA" id="ARBA00022989"/>
    </source>
</evidence>
<dbReference type="InterPro" id="IPR050398">
    <property type="entry name" value="HssS/ArlS-like"/>
</dbReference>
<organism evidence="17 18">
    <name type="scientific">Enterocloster bolteae (strain ATCC BAA-613 / DSM 15670 / CCUG 46953 / JCM 12243 / WAL 16351)</name>
    <name type="common">Clostridium bolteae</name>
    <dbReference type="NCBI Taxonomy" id="411902"/>
    <lineage>
        <taxon>Bacteria</taxon>
        <taxon>Bacillati</taxon>
        <taxon>Bacillota</taxon>
        <taxon>Clostridia</taxon>
        <taxon>Lachnospirales</taxon>
        <taxon>Lachnospiraceae</taxon>
        <taxon>Enterocloster</taxon>
    </lineage>
</organism>
<evidence type="ECO:0000313" key="18">
    <source>
        <dbReference type="Proteomes" id="UP000005396"/>
    </source>
</evidence>
<evidence type="ECO:0000259" key="16">
    <source>
        <dbReference type="PROSITE" id="PS50885"/>
    </source>
</evidence>
<sequence>MYRIGKAPQFLFRRKNGNMGRKQAMTIRQKIKLSNVMMALIPIMLTAIIVAVCLQTSLGSYWYTLETMYQDENGIQSAQSLIYTYQQELWENNWGQGVHREAGTEIRKSDKMNHLENKLSRMGYHFLITKNGNEIYSNISEEEMRAAESVAGTAMESAKTLTASYHDVSVVKHTFYHGEKAVCILAVHTGETDQEVISYLQNYILNYIVGFISAFLVLTVCVNGILSCWISKSVLVPLQKLSRGTKEIKEGNLDTSIDYTKEDEFGEVCRDFDEMRAYLKESVEQRLKDEQRKKDLIIGISHDHRTPLTSISGYLDGLMDGIANTPEKRQRYLSAIKTRAKDLSRLVDSLSEYNRLDSSSFHYHLEPADLKRFIGQYLISYEEEARQNKVEFKLTSEGGEFPVLLDKEEMKRVLDNLFTNTIHYRRHPHSNVVISLRRVERSTVVEFIFSDDGPGVPEESLDRLFESFYRVDGARSNSGEGSGIGLAVVKEIISGHRGIVHAENHGGLAIIIHLPMTEEK</sequence>
<dbReference type="eggNOG" id="COG2205">
    <property type="taxonomic scope" value="Bacteria"/>
</dbReference>
<dbReference type="PROSITE" id="PS50109">
    <property type="entry name" value="HIS_KIN"/>
    <property type="match status" value="1"/>
</dbReference>
<evidence type="ECO:0000256" key="6">
    <source>
        <dbReference type="ARBA" id="ARBA00022679"/>
    </source>
</evidence>
<gene>
    <name evidence="17" type="ORF">CLOBOL_01600</name>
</gene>
<dbReference type="Pfam" id="PF00512">
    <property type="entry name" value="HisKA"/>
    <property type="match status" value="1"/>
</dbReference>
<evidence type="ECO:0000256" key="7">
    <source>
        <dbReference type="ARBA" id="ARBA00022692"/>
    </source>
</evidence>
<dbReference type="PANTHER" id="PTHR45528">
    <property type="entry name" value="SENSOR HISTIDINE KINASE CPXA"/>
    <property type="match status" value="1"/>
</dbReference>
<dbReference type="EC" id="2.7.13.3" evidence="3"/>
<comment type="catalytic activity">
    <reaction evidence="1">
        <text>ATP + protein L-histidine = ADP + protein N-phospho-L-histidine.</text>
        <dbReference type="EC" id="2.7.13.3"/>
    </reaction>
</comment>
<evidence type="ECO:0000259" key="15">
    <source>
        <dbReference type="PROSITE" id="PS50109"/>
    </source>
</evidence>
<dbReference type="SUPFAM" id="SSF55874">
    <property type="entry name" value="ATPase domain of HSP90 chaperone/DNA topoisomerase II/histidine kinase"/>
    <property type="match status" value="1"/>
</dbReference>
<dbReference type="PROSITE" id="PS50885">
    <property type="entry name" value="HAMP"/>
    <property type="match status" value="1"/>
</dbReference>
<evidence type="ECO:0000256" key="2">
    <source>
        <dbReference type="ARBA" id="ARBA00004651"/>
    </source>
</evidence>
<dbReference type="Proteomes" id="UP000005396">
    <property type="component" value="Unassembled WGS sequence"/>
</dbReference>
<dbReference type="Gene3D" id="3.30.565.10">
    <property type="entry name" value="Histidine kinase-like ATPase, C-terminal domain"/>
    <property type="match status" value="1"/>
</dbReference>